<dbReference type="Pfam" id="PF13545">
    <property type="entry name" value="HTH_Crp_2"/>
    <property type="match status" value="1"/>
</dbReference>
<gene>
    <name evidence="5" type="ORF">C8D95_103304</name>
</gene>
<dbReference type="InterPro" id="IPR012318">
    <property type="entry name" value="HTH_CRP"/>
</dbReference>
<keyword evidence="6" id="KW-1185">Reference proteome</keyword>
<dbReference type="RefSeq" id="WP_109758816.1">
    <property type="nucleotide sequence ID" value="NZ_CP034588.1"/>
</dbReference>
<keyword evidence="2" id="KW-0238">DNA-binding</keyword>
<name>A0A316GAM3_9RHOB</name>
<evidence type="ECO:0000256" key="3">
    <source>
        <dbReference type="ARBA" id="ARBA00023163"/>
    </source>
</evidence>
<dbReference type="SUPFAM" id="SSF46785">
    <property type="entry name" value="Winged helix' DNA-binding domain"/>
    <property type="match status" value="1"/>
</dbReference>
<organism evidence="5 6">
    <name type="scientific">Silicimonas algicola</name>
    <dbReference type="NCBI Taxonomy" id="1826607"/>
    <lineage>
        <taxon>Bacteria</taxon>
        <taxon>Pseudomonadati</taxon>
        <taxon>Pseudomonadota</taxon>
        <taxon>Alphaproteobacteria</taxon>
        <taxon>Rhodobacterales</taxon>
        <taxon>Paracoccaceae</taxon>
    </lineage>
</organism>
<dbReference type="Gene3D" id="1.10.10.10">
    <property type="entry name" value="Winged helix-like DNA-binding domain superfamily/Winged helix DNA-binding domain"/>
    <property type="match status" value="1"/>
</dbReference>
<dbReference type="CDD" id="cd00038">
    <property type="entry name" value="CAP_ED"/>
    <property type="match status" value="1"/>
</dbReference>
<reference evidence="5 6" key="1">
    <citation type="submission" date="2018-05" db="EMBL/GenBank/DDBJ databases">
        <title>Genomic Encyclopedia of Type Strains, Phase IV (KMG-IV): sequencing the most valuable type-strain genomes for metagenomic binning, comparative biology and taxonomic classification.</title>
        <authorList>
            <person name="Goeker M."/>
        </authorList>
    </citation>
    <scope>NUCLEOTIDE SEQUENCE [LARGE SCALE GENOMIC DNA]</scope>
    <source>
        <strain evidence="5 6">DSM 103371</strain>
    </source>
</reference>
<dbReference type="Proteomes" id="UP000245390">
    <property type="component" value="Unassembled WGS sequence"/>
</dbReference>
<evidence type="ECO:0000259" key="4">
    <source>
        <dbReference type="PROSITE" id="PS51063"/>
    </source>
</evidence>
<dbReference type="KEGG" id="salo:EF888_09730"/>
<dbReference type="Gene3D" id="2.60.120.10">
    <property type="entry name" value="Jelly Rolls"/>
    <property type="match status" value="1"/>
</dbReference>
<dbReference type="InterPro" id="IPR000595">
    <property type="entry name" value="cNMP-bd_dom"/>
</dbReference>
<dbReference type="InterPro" id="IPR036390">
    <property type="entry name" value="WH_DNA-bd_sf"/>
</dbReference>
<dbReference type="GO" id="GO:0006355">
    <property type="term" value="P:regulation of DNA-templated transcription"/>
    <property type="evidence" value="ECO:0007669"/>
    <property type="project" value="InterPro"/>
</dbReference>
<dbReference type="InterPro" id="IPR014710">
    <property type="entry name" value="RmlC-like_jellyroll"/>
</dbReference>
<dbReference type="OrthoDB" id="7584044at2"/>
<evidence type="ECO:0000313" key="5">
    <source>
        <dbReference type="EMBL" id="PWK57066.1"/>
    </source>
</evidence>
<feature type="domain" description="HTH crp-type" evidence="4">
    <location>
        <begin position="149"/>
        <end position="223"/>
    </location>
</feature>
<keyword evidence="1" id="KW-0805">Transcription regulation</keyword>
<dbReference type="InterPro" id="IPR036388">
    <property type="entry name" value="WH-like_DNA-bd_sf"/>
</dbReference>
<dbReference type="GO" id="GO:0003677">
    <property type="term" value="F:DNA binding"/>
    <property type="evidence" value="ECO:0007669"/>
    <property type="project" value="UniProtKB-KW"/>
</dbReference>
<protein>
    <submittedName>
        <fullName evidence="5">CRP-like cAMP-binding protein</fullName>
    </submittedName>
</protein>
<proteinExistence type="predicted"/>
<dbReference type="Pfam" id="PF00027">
    <property type="entry name" value="cNMP_binding"/>
    <property type="match status" value="1"/>
</dbReference>
<dbReference type="EMBL" id="QGGV01000003">
    <property type="protein sequence ID" value="PWK57066.1"/>
    <property type="molecule type" value="Genomic_DNA"/>
</dbReference>
<sequence>MVTDCSECPLRKLDTFETLKGEELAFMRRFKSGELNIGAGTPLLMEGSNSPQLYTALKGMGLRYKILPNGNRQVLNFVFPGDFIGLQAGVMGEMQHSVEAVTPMVLCVFDRSDLWSLFKNQPHRSYDLTWLAAMEEHFLSEILASVGQLSAMERISWGLLRFYKRAQESGLAREGQCPMPFKQQDLADALGLSLVHTNKTLMRLKERQIVSWRGGVLHILDREELESIALEQKERPSVRALI</sequence>
<evidence type="ECO:0000256" key="2">
    <source>
        <dbReference type="ARBA" id="ARBA00023125"/>
    </source>
</evidence>
<dbReference type="InterPro" id="IPR018490">
    <property type="entry name" value="cNMP-bd_dom_sf"/>
</dbReference>
<accession>A0A316GAM3</accession>
<dbReference type="PROSITE" id="PS51063">
    <property type="entry name" value="HTH_CRP_2"/>
    <property type="match status" value="1"/>
</dbReference>
<dbReference type="AlphaFoldDB" id="A0A316GAM3"/>
<keyword evidence="3" id="KW-0804">Transcription</keyword>
<dbReference type="SMART" id="SM00419">
    <property type="entry name" value="HTH_CRP"/>
    <property type="match status" value="1"/>
</dbReference>
<evidence type="ECO:0000313" key="6">
    <source>
        <dbReference type="Proteomes" id="UP000245390"/>
    </source>
</evidence>
<evidence type="ECO:0000256" key="1">
    <source>
        <dbReference type="ARBA" id="ARBA00023015"/>
    </source>
</evidence>
<dbReference type="SUPFAM" id="SSF51206">
    <property type="entry name" value="cAMP-binding domain-like"/>
    <property type="match status" value="1"/>
</dbReference>
<comment type="caution">
    <text evidence="5">The sequence shown here is derived from an EMBL/GenBank/DDBJ whole genome shotgun (WGS) entry which is preliminary data.</text>
</comment>